<dbReference type="Pfam" id="PF00106">
    <property type="entry name" value="adh_short"/>
    <property type="match status" value="1"/>
</dbReference>
<sequence>MSHISRRMNDVHSRRGPIRRISSDSLDEGSEFTDSESAYAPHNPDDAMDKSSLPQSVSRSLLFVLPREIRDRIYSYCLSAPDREHLEWPTSYHVRTMPALSPSLLRTSKLITDEATPILYGSNTLSFSHPSDANMFVRALTPKIAASKIARLHLPIKVQEMRVWMPYLTSNDMSRSLKTDYPALRDLTIRYKSNKWQHNASPETNLRHWGEDARLDELINALSNVYYPRDQHARAQGDESEELPDASISDSVHYPGTAPDIRRRPDAGNCDQAPPTIKIICACRVHSTQFATLTAGRPFTFHNVNQAPTPQQTAAFNSLAAQVGPTPPAQLPGVASILESLLPSAGPPPATAVRAGTEFRGFTQADFRGRATKATRLGGVGGKYDRESVQTARTVFTTKGQVLLALEVYAADLAAGGHTAHQKQSFDMAAKTHEVPDLAGKVIVITGGNAGLGAETVRKLAAKSPAQIFLCARTMSKAEALITEIKQQQSSVNITPININQASLKSVRAGADTILAQTARIDLLYLNAGVAFVTPALTEDGYEEEFGVNHVSHALLTQLLLPTLLKTASAPQSDVRIIVLSSQAAKGFLSPSKIELSKVKTKMEDAGGPARYGQSKLANLLFAKKLAQLYPSITSVSLHPGMVSTEIFGKMGAGGLLRVLFKPLVYFASYNVEDGAKTQIWAGTGKDVLTGKYYVPFGKEATFKAAEDEKVMNELWEWTAEELKNKGGSGWPKP</sequence>
<dbReference type="PANTHER" id="PTHR24320">
    <property type="entry name" value="RETINOL DEHYDROGENASE"/>
    <property type="match status" value="1"/>
</dbReference>
<evidence type="ECO:0000313" key="5">
    <source>
        <dbReference type="EMBL" id="OQO05980.1"/>
    </source>
</evidence>
<comment type="caution">
    <text evidence="5">The sequence shown here is derived from an EMBL/GenBank/DDBJ whole genome shotgun (WGS) entry which is preliminary data.</text>
</comment>
<dbReference type="Proteomes" id="UP000192596">
    <property type="component" value="Unassembled WGS sequence"/>
</dbReference>
<feature type="region of interest" description="Disordered" evidence="4">
    <location>
        <begin position="1"/>
        <end position="53"/>
    </location>
</feature>
<reference evidence="6" key="1">
    <citation type="submission" date="2017-03" db="EMBL/GenBank/DDBJ databases">
        <title>Genomes of endolithic fungi from Antarctica.</title>
        <authorList>
            <person name="Coleine C."/>
            <person name="Masonjones S."/>
            <person name="Stajich J.E."/>
        </authorList>
    </citation>
    <scope>NUCLEOTIDE SEQUENCE [LARGE SCALE GENOMIC DNA]</scope>
    <source>
        <strain evidence="6">CCFEE 5527</strain>
    </source>
</reference>
<dbReference type="InParanoid" id="A0A1V8T3R7"/>
<keyword evidence="6" id="KW-1185">Reference proteome</keyword>
<evidence type="ECO:0000313" key="6">
    <source>
        <dbReference type="Proteomes" id="UP000192596"/>
    </source>
</evidence>
<accession>A0A1V8T3R7</accession>
<dbReference type="GO" id="GO:0016491">
    <property type="term" value="F:oxidoreductase activity"/>
    <property type="evidence" value="ECO:0007669"/>
    <property type="project" value="UniProtKB-KW"/>
</dbReference>
<evidence type="ECO:0000256" key="1">
    <source>
        <dbReference type="ARBA" id="ARBA00006484"/>
    </source>
</evidence>
<gene>
    <name evidence="5" type="ORF">B0A48_10076</name>
</gene>
<keyword evidence="2" id="KW-0521">NADP</keyword>
<evidence type="ECO:0000256" key="2">
    <source>
        <dbReference type="ARBA" id="ARBA00022857"/>
    </source>
</evidence>
<dbReference type="EMBL" id="NAJO01000018">
    <property type="protein sequence ID" value="OQO05980.1"/>
    <property type="molecule type" value="Genomic_DNA"/>
</dbReference>
<evidence type="ECO:0000256" key="3">
    <source>
        <dbReference type="ARBA" id="ARBA00023002"/>
    </source>
</evidence>
<organism evidence="5 6">
    <name type="scientific">Cryoendolithus antarcticus</name>
    <dbReference type="NCBI Taxonomy" id="1507870"/>
    <lineage>
        <taxon>Eukaryota</taxon>
        <taxon>Fungi</taxon>
        <taxon>Dikarya</taxon>
        <taxon>Ascomycota</taxon>
        <taxon>Pezizomycotina</taxon>
        <taxon>Dothideomycetes</taxon>
        <taxon>Dothideomycetidae</taxon>
        <taxon>Cladosporiales</taxon>
        <taxon>Cladosporiaceae</taxon>
        <taxon>Cryoendolithus</taxon>
    </lineage>
</organism>
<dbReference type="SUPFAM" id="SSF51735">
    <property type="entry name" value="NAD(P)-binding Rossmann-fold domains"/>
    <property type="match status" value="1"/>
</dbReference>
<dbReference type="Gene3D" id="3.40.50.720">
    <property type="entry name" value="NAD(P)-binding Rossmann-like Domain"/>
    <property type="match status" value="1"/>
</dbReference>
<dbReference type="PRINTS" id="PR00081">
    <property type="entry name" value="GDHRDH"/>
</dbReference>
<dbReference type="InterPro" id="IPR036291">
    <property type="entry name" value="NAD(P)-bd_dom_sf"/>
</dbReference>
<dbReference type="OrthoDB" id="191139at2759"/>
<feature type="region of interest" description="Disordered" evidence="4">
    <location>
        <begin position="232"/>
        <end position="269"/>
    </location>
</feature>
<feature type="compositionally biased region" description="Acidic residues" evidence="4">
    <location>
        <begin position="25"/>
        <end position="34"/>
    </location>
</feature>
<protein>
    <submittedName>
        <fullName evidence="5">Uncharacterized protein</fullName>
    </submittedName>
</protein>
<comment type="similarity">
    <text evidence="1">Belongs to the short-chain dehydrogenases/reductases (SDR) family.</text>
</comment>
<dbReference type="STRING" id="1507870.A0A1V8T3R7"/>
<dbReference type="InterPro" id="IPR002347">
    <property type="entry name" value="SDR_fam"/>
</dbReference>
<dbReference type="AlphaFoldDB" id="A0A1V8T3R7"/>
<keyword evidence="3" id="KW-0560">Oxidoreductase</keyword>
<dbReference type="PANTHER" id="PTHR24320:SF282">
    <property type="entry name" value="WW DOMAIN-CONTAINING OXIDOREDUCTASE"/>
    <property type="match status" value="1"/>
</dbReference>
<proteinExistence type="inferred from homology"/>
<evidence type="ECO:0000256" key="4">
    <source>
        <dbReference type="SAM" id="MobiDB-lite"/>
    </source>
</evidence>
<name>A0A1V8T3R7_9PEZI</name>